<accession>A0A6C0C9W1</accession>
<organism evidence="1">
    <name type="scientific">viral metagenome</name>
    <dbReference type="NCBI Taxonomy" id="1070528"/>
    <lineage>
        <taxon>unclassified sequences</taxon>
        <taxon>metagenomes</taxon>
        <taxon>organismal metagenomes</taxon>
    </lineage>
</organism>
<protein>
    <submittedName>
        <fullName evidence="1">Uncharacterized protein</fullName>
    </submittedName>
</protein>
<dbReference type="AlphaFoldDB" id="A0A6C0C9W1"/>
<proteinExistence type="predicted"/>
<evidence type="ECO:0000313" key="1">
    <source>
        <dbReference type="EMBL" id="QHT01368.1"/>
    </source>
</evidence>
<sequence>MAAYIPNANGLQSVELNLQAIESFCSHEQNQVGAIGIMTRGLAADSIRRTTILKSNIRLRRWTPKSFKTLIKN</sequence>
<reference evidence="1" key="1">
    <citation type="journal article" date="2020" name="Nature">
        <title>Giant virus diversity and host interactions through global metagenomics.</title>
        <authorList>
            <person name="Schulz F."/>
            <person name="Roux S."/>
            <person name="Paez-Espino D."/>
            <person name="Jungbluth S."/>
            <person name="Walsh D.A."/>
            <person name="Denef V.J."/>
            <person name="McMahon K.D."/>
            <person name="Konstantinidis K.T."/>
            <person name="Eloe-Fadrosh E.A."/>
            <person name="Kyrpides N.C."/>
            <person name="Woyke T."/>
        </authorList>
    </citation>
    <scope>NUCLEOTIDE SEQUENCE</scope>
    <source>
        <strain evidence="1">GVMAG-M-3300020192-26</strain>
    </source>
</reference>
<dbReference type="EMBL" id="MN739370">
    <property type="protein sequence ID" value="QHT01368.1"/>
    <property type="molecule type" value="Genomic_DNA"/>
</dbReference>
<name>A0A6C0C9W1_9ZZZZ</name>